<reference evidence="2" key="1">
    <citation type="submission" date="2017-02" db="EMBL/GenBank/DDBJ databases">
        <title>Delving into the versatile metabolic prowess of the omnipresent phylum Bacteroidetes.</title>
        <authorList>
            <person name="Nobu M.K."/>
            <person name="Mei R."/>
            <person name="Narihiro T."/>
            <person name="Kuroda K."/>
            <person name="Liu W.-T."/>
        </authorList>
    </citation>
    <scope>NUCLEOTIDE SEQUENCE</scope>
    <source>
        <strain evidence="2">ADurb.Bin417</strain>
    </source>
</reference>
<sequence length="248" mass="25982">MAPNAFPTAFLYGAVSGLALVLGAGTALRFRLRQRATARMMAFGSGILICALTLGLLEEAFHYGGAAAVTIGFLAGGLAFIGGDYLIHRAGGRQHRRKPWLKNERCASGQAILLGAFLDGLPESAALGITIFSGQGRGPLMLAAIFLSNFPEALASVAGLRRTGFRPARILKLWGLAGISTLAVTLLSFLFLPGLPVRWLGLIEAFAAGAILAMLANSMMPEAYEEGGLSIGIMTVLGCLVAFLLARF</sequence>
<feature type="transmembrane region" description="Helical" evidence="1">
    <location>
        <begin position="140"/>
        <end position="161"/>
    </location>
</feature>
<evidence type="ECO:0000256" key="1">
    <source>
        <dbReference type="SAM" id="Phobius"/>
    </source>
</evidence>
<organism evidence="2">
    <name type="scientific">candidate division TA06 bacterium ADurb.Bin417</name>
    <dbReference type="NCBI Taxonomy" id="1852828"/>
    <lineage>
        <taxon>Bacteria</taxon>
        <taxon>Bacteria division TA06</taxon>
    </lineage>
</organism>
<feature type="transmembrane region" description="Helical" evidence="1">
    <location>
        <begin position="228"/>
        <end position="246"/>
    </location>
</feature>
<name>A0A1V5MCN0_UNCT6</name>
<feature type="transmembrane region" description="Helical" evidence="1">
    <location>
        <begin position="63"/>
        <end position="87"/>
    </location>
</feature>
<feature type="transmembrane region" description="Helical" evidence="1">
    <location>
        <begin position="173"/>
        <end position="192"/>
    </location>
</feature>
<comment type="caution">
    <text evidence="2">The sequence shown here is derived from an EMBL/GenBank/DDBJ whole genome shotgun (WGS) entry which is preliminary data.</text>
</comment>
<dbReference type="Proteomes" id="UP000485484">
    <property type="component" value="Unassembled WGS sequence"/>
</dbReference>
<protein>
    <submittedName>
        <fullName evidence="2">ZIP Zinc transporter</fullName>
    </submittedName>
</protein>
<feature type="transmembrane region" description="Helical" evidence="1">
    <location>
        <begin position="108"/>
        <end position="134"/>
    </location>
</feature>
<keyword evidence="1" id="KW-0812">Transmembrane</keyword>
<keyword evidence="1" id="KW-1133">Transmembrane helix</keyword>
<evidence type="ECO:0000313" key="2">
    <source>
        <dbReference type="EMBL" id="OPZ90571.1"/>
    </source>
</evidence>
<dbReference type="EMBL" id="MWAK01000248">
    <property type="protein sequence ID" value="OPZ90571.1"/>
    <property type="molecule type" value="Genomic_DNA"/>
</dbReference>
<feature type="transmembrane region" description="Helical" evidence="1">
    <location>
        <begin position="40"/>
        <end position="57"/>
    </location>
</feature>
<accession>A0A1V5MCN0</accession>
<gene>
    <name evidence="2" type="ORF">BWY73_01289</name>
</gene>
<keyword evidence="1" id="KW-0472">Membrane</keyword>
<dbReference type="AlphaFoldDB" id="A0A1V5MCN0"/>
<feature type="transmembrane region" description="Helical" evidence="1">
    <location>
        <begin position="198"/>
        <end position="216"/>
    </location>
</feature>
<proteinExistence type="predicted"/>
<feature type="transmembrane region" description="Helical" evidence="1">
    <location>
        <begin position="6"/>
        <end position="28"/>
    </location>
</feature>